<feature type="domain" description="SEFIR" evidence="9">
    <location>
        <begin position="235"/>
        <end position="379"/>
    </location>
</feature>
<feature type="transmembrane region" description="Helical" evidence="8">
    <location>
        <begin position="182"/>
        <end position="201"/>
    </location>
</feature>
<dbReference type="PANTHER" id="PTHR15583:SF7">
    <property type="entry name" value="INTERLEUKIN CYTOKINE RECEPTOR-RELATED PROTEIN 2"/>
    <property type="match status" value="1"/>
</dbReference>
<gene>
    <name evidence="10" type="ORF">CVLEPA_LOCUS31936</name>
</gene>
<comment type="caution">
    <text evidence="10">The sequence shown here is derived from an EMBL/GenBank/DDBJ whole genome shotgun (WGS) entry which is preliminary data.</text>
</comment>
<evidence type="ECO:0000256" key="6">
    <source>
        <dbReference type="ARBA" id="ARBA00023170"/>
    </source>
</evidence>
<evidence type="ECO:0000256" key="2">
    <source>
        <dbReference type="ARBA" id="ARBA00022692"/>
    </source>
</evidence>
<accession>A0ABP0H3F6</accession>
<organism evidence="10 11">
    <name type="scientific">Clavelina lepadiformis</name>
    <name type="common">Light-bulb sea squirt</name>
    <name type="synonym">Ascidia lepadiformis</name>
    <dbReference type="NCBI Taxonomy" id="159417"/>
    <lineage>
        <taxon>Eukaryota</taxon>
        <taxon>Metazoa</taxon>
        <taxon>Chordata</taxon>
        <taxon>Tunicata</taxon>
        <taxon>Ascidiacea</taxon>
        <taxon>Aplousobranchia</taxon>
        <taxon>Clavelinidae</taxon>
        <taxon>Clavelina</taxon>
    </lineage>
</organism>
<name>A0ABP0H3F6_CLALP</name>
<dbReference type="PANTHER" id="PTHR15583">
    <property type="entry name" value="INTERLEUKIN-17 RECEPTOR"/>
    <property type="match status" value="1"/>
</dbReference>
<dbReference type="PROSITE" id="PS51534">
    <property type="entry name" value="SEFIR"/>
    <property type="match status" value="1"/>
</dbReference>
<evidence type="ECO:0000256" key="5">
    <source>
        <dbReference type="ARBA" id="ARBA00023136"/>
    </source>
</evidence>
<keyword evidence="3" id="KW-0732">Signal</keyword>
<dbReference type="InterPro" id="IPR039465">
    <property type="entry name" value="IL-17_rcpt-like"/>
</dbReference>
<keyword evidence="4 8" id="KW-1133">Transmembrane helix</keyword>
<keyword evidence="7" id="KW-0325">Glycoprotein</keyword>
<keyword evidence="5 8" id="KW-0472">Membrane</keyword>
<evidence type="ECO:0000256" key="1">
    <source>
        <dbReference type="ARBA" id="ARBA00004479"/>
    </source>
</evidence>
<reference evidence="10 11" key="1">
    <citation type="submission" date="2024-02" db="EMBL/GenBank/DDBJ databases">
        <authorList>
            <person name="Daric V."/>
            <person name="Darras S."/>
        </authorList>
    </citation>
    <scope>NUCLEOTIDE SEQUENCE [LARGE SCALE GENOMIC DNA]</scope>
</reference>
<evidence type="ECO:0000313" key="11">
    <source>
        <dbReference type="Proteomes" id="UP001642483"/>
    </source>
</evidence>
<keyword evidence="6" id="KW-0675">Receptor</keyword>
<dbReference type="Proteomes" id="UP001642483">
    <property type="component" value="Unassembled WGS sequence"/>
</dbReference>
<keyword evidence="2 8" id="KW-0812">Transmembrane</keyword>
<comment type="subcellular location">
    <subcellularLocation>
        <location evidence="1">Membrane</location>
        <topology evidence="1">Single-pass type I membrane protein</topology>
    </subcellularLocation>
</comment>
<evidence type="ECO:0000256" key="7">
    <source>
        <dbReference type="ARBA" id="ARBA00023180"/>
    </source>
</evidence>
<evidence type="ECO:0000256" key="3">
    <source>
        <dbReference type="ARBA" id="ARBA00022729"/>
    </source>
</evidence>
<sequence>MADTIPNKCSISKNTVQKAHNPYILLNGFSHRENIKPGQELYFFISTRTIRHIALPGCHNDKVKCVDDCKRHRMDDIGSVSIKECTKDTARVIFHYHLPTSLGTVAEVAALQDVSGENSPRPVQKPIHRNSSGSLEVDFYNHSGNRNYFTIRAYDMDKQQNSRKRFRVPVDLSKCTPRSITFLYGLLGLVAFIILLLFPCIKLSAKLVLSSCLSFIHMNEQLLVSQEKPPVKQNGKKIYLLYVNDHPRHREIVLKFASFLKLQLGFEVLFELYAHKEVYSDPVSWMETSFQKADKVLVIWSPRALKKWKLGKDWTKIQQCDMFTPIVKKIQHSLILGNNMKQHVFAYFDYCDKDIIPKDLRSYTVPCFKLMGQFNELYYNLANQVQANQLCIPVVCNYHCSHQNHVKIGKSSENLAVTIMDMCCFVKENPGWHAENSKSDFDPSHYTITSCAYSAEDNLNSCATFVGSPHYQSRISNFTITTDTNHAPNENGSDKMSIDSICFSSELEFDETSLCYADELYQQHAFIPQSCVETSLTLKPLLMDDLSSNSCLQNGIEMSCDDVMFSKNDVNFQHFVADTANGLVPSDPRQETNDKLSCSSKANYPFAPVLEPLALTGDPMNSLHVVNQAWNH</sequence>
<dbReference type="EMBL" id="CAWYQH010000174">
    <property type="protein sequence ID" value="CAK8698501.1"/>
    <property type="molecule type" value="Genomic_DNA"/>
</dbReference>
<evidence type="ECO:0000256" key="8">
    <source>
        <dbReference type="SAM" id="Phobius"/>
    </source>
</evidence>
<keyword evidence="11" id="KW-1185">Reference proteome</keyword>
<evidence type="ECO:0000256" key="4">
    <source>
        <dbReference type="ARBA" id="ARBA00022989"/>
    </source>
</evidence>
<evidence type="ECO:0000259" key="9">
    <source>
        <dbReference type="PROSITE" id="PS51534"/>
    </source>
</evidence>
<dbReference type="Pfam" id="PF08357">
    <property type="entry name" value="SEFIR"/>
    <property type="match status" value="1"/>
</dbReference>
<evidence type="ECO:0000313" key="10">
    <source>
        <dbReference type="EMBL" id="CAK8698501.1"/>
    </source>
</evidence>
<dbReference type="Gene3D" id="3.40.50.11530">
    <property type="match status" value="1"/>
</dbReference>
<dbReference type="InterPro" id="IPR013568">
    <property type="entry name" value="SEFIR_dom"/>
</dbReference>
<proteinExistence type="predicted"/>
<protein>
    <recommendedName>
        <fullName evidence="9">SEFIR domain-containing protein</fullName>
    </recommendedName>
</protein>